<evidence type="ECO:0000259" key="1">
    <source>
        <dbReference type="PROSITE" id="PS50127"/>
    </source>
</evidence>
<feature type="domain" description="UBC core" evidence="1">
    <location>
        <begin position="543"/>
        <end position="711"/>
    </location>
</feature>
<dbReference type="SUPFAM" id="SSF54495">
    <property type="entry name" value="UBC-like"/>
    <property type="match status" value="1"/>
</dbReference>
<dbReference type="Pfam" id="PF00179">
    <property type="entry name" value="UQ_con"/>
    <property type="match status" value="1"/>
</dbReference>
<comment type="caution">
    <text evidence="2">The sequence shown here is derived from an EMBL/GenBank/DDBJ whole genome shotgun (WGS) entry which is preliminary data.</text>
</comment>
<dbReference type="InterPro" id="IPR000608">
    <property type="entry name" value="UBC"/>
</dbReference>
<accession>A0A1Q9EF35</accession>
<reference evidence="2 3" key="1">
    <citation type="submission" date="2016-02" db="EMBL/GenBank/DDBJ databases">
        <title>Genome analysis of coral dinoflagellate symbionts highlights evolutionary adaptations to a symbiotic lifestyle.</title>
        <authorList>
            <person name="Aranda M."/>
            <person name="Li Y."/>
            <person name="Liew Y.J."/>
            <person name="Baumgarten S."/>
            <person name="Simakov O."/>
            <person name="Wilson M."/>
            <person name="Piel J."/>
            <person name="Ashoor H."/>
            <person name="Bougouffa S."/>
            <person name="Bajic V.B."/>
            <person name="Ryu T."/>
            <person name="Ravasi T."/>
            <person name="Bayer T."/>
            <person name="Micklem G."/>
            <person name="Kim H."/>
            <person name="Bhak J."/>
            <person name="Lajeunesse T.C."/>
            <person name="Voolstra C.R."/>
        </authorList>
    </citation>
    <scope>NUCLEOTIDE SEQUENCE [LARGE SCALE GENOMIC DNA]</scope>
    <source>
        <strain evidence="2 3">CCMP2467</strain>
    </source>
</reference>
<name>A0A1Q9EF35_SYMMI</name>
<evidence type="ECO:0000313" key="3">
    <source>
        <dbReference type="Proteomes" id="UP000186817"/>
    </source>
</evidence>
<sequence length="711" mass="79056">MDTWAAVVQFASNVYDALASGCCPSVDISAEEVVSWIDAETPRVQSQLGDPSVDSSAEEVVSWIDAETPRVQSQLGDPSVDNSAEEVVSWIDAETPRVQSQLGDVAICTPRKLTVLQRMASTPSTVCPGTDEDRDDVSLPEFMLKDVAQFLTVFDFASLRAVDRRADVSMDFAAHIMSIFQPEKIEKIIDFEHYLREPALIGDASQIGMNILLCHFGHWFVQSPNTVLQLVQALQKHCADTATDDVGHSASTFVMAANLAAEAVSSRVKELRHIFIRFLIQWLRTGDRQQMYYACAALVHCHDLGPLREECKQALMMAQTDEDQCRLRALAAVCPEVWGTADRRIRHLSSVCPDLWIRPYLLPLQSSYWVYTGERWAFDRTWSRRCDKCEKGGCIDWLGKSLEFLMLKNLLKNIEAELSETEEFRGVQVHEGIGSFCTVQLDSSSFGTATLALTAMDASSFFLEALGEASDEVEEWVTNLNSAFADKACAFGDALSAIRAKIPAKKQLEEEAPADRAAKRKAQEEDAHWAALAEASASQGSRQASQVLMREMRSLMALPGSDGKKALEVDMVKDSLYHWSVKMSADSFPPSDLRSELEKFGASHPSKVAAVVMEVLFPDSFPMEPPFIRLVRPRFQMHTGHITIGGSVCMQLLTPSGWLPTVSLENVFVAIRSEMVEGGGRLDFSCTRDYSAQEAREAFQRVAQRYGWLRT</sequence>
<dbReference type="SMART" id="SM00212">
    <property type="entry name" value="UBCc"/>
    <property type="match status" value="1"/>
</dbReference>
<dbReference type="Proteomes" id="UP000186817">
    <property type="component" value="Unassembled WGS sequence"/>
</dbReference>
<dbReference type="EMBL" id="LSRX01000169">
    <property type="protein sequence ID" value="OLQ06042.1"/>
    <property type="molecule type" value="Genomic_DNA"/>
</dbReference>
<proteinExistence type="predicted"/>
<organism evidence="2 3">
    <name type="scientific">Symbiodinium microadriaticum</name>
    <name type="common">Dinoflagellate</name>
    <name type="synonym">Zooxanthella microadriatica</name>
    <dbReference type="NCBI Taxonomy" id="2951"/>
    <lineage>
        <taxon>Eukaryota</taxon>
        <taxon>Sar</taxon>
        <taxon>Alveolata</taxon>
        <taxon>Dinophyceae</taxon>
        <taxon>Suessiales</taxon>
        <taxon>Symbiodiniaceae</taxon>
        <taxon>Symbiodinium</taxon>
    </lineage>
</organism>
<dbReference type="Gene3D" id="3.10.110.10">
    <property type="entry name" value="Ubiquitin Conjugating Enzyme"/>
    <property type="match status" value="1"/>
</dbReference>
<evidence type="ECO:0000313" key="2">
    <source>
        <dbReference type="EMBL" id="OLQ06042.1"/>
    </source>
</evidence>
<dbReference type="AlphaFoldDB" id="A0A1Q9EF35"/>
<dbReference type="CDD" id="cd23802">
    <property type="entry name" value="UBCc_UBE2Q"/>
    <property type="match status" value="1"/>
</dbReference>
<dbReference type="PROSITE" id="PS50127">
    <property type="entry name" value="UBC_2"/>
    <property type="match status" value="1"/>
</dbReference>
<keyword evidence="3" id="KW-1185">Reference proteome</keyword>
<gene>
    <name evidence="2" type="primary">Ube2q2</name>
    <name evidence="2" type="ORF">AK812_SmicGene10697</name>
</gene>
<protein>
    <submittedName>
        <fullName evidence="2">Ubiquitin-conjugating enzyme E2 Q2</fullName>
    </submittedName>
</protein>
<dbReference type="InterPro" id="IPR016135">
    <property type="entry name" value="UBQ-conjugating_enzyme/RWD"/>
</dbReference>
<dbReference type="OrthoDB" id="435737at2759"/>